<dbReference type="EC" id="2.3.-.-" evidence="2"/>
<protein>
    <submittedName>
        <fullName evidence="2">GNAT family N-acetyltransferase</fullName>
        <ecNumber evidence="2">2.3.-.-</ecNumber>
    </submittedName>
</protein>
<accession>A0ABW5N6G9</accession>
<keyword evidence="2" id="KW-0808">Transferase</keyword>
<feature type="domain" description="N-acetyltransferase" evidence="1">
    <location>
        <begin position="10"/>
        <end position="170"/>
    </location>
</feature>
<dbReference type="SUPFAM" id="SSF55729">
    <property type="entry name" value="Acyl-CoA N-acyltransferases (Nat)"/>
    <property type="match status" value="1"/>
</dbReference>
<organism evidence="2 3">
    <name type="scientific">Aquimarina hainanensis</name>
    <dbReference type="NCBI Taxonomy" id="1578017"/>
    <lineage>
        <taxon>Bacteria</taxon>
        <taxon>Pseudomonadati</taxon>
        <taxon>Bacteroidota</taxon>
        <taxon>Flavobacteriia</taxon>
        <taxon>Flavobacteriales</taxon>
        <taxon>Flavobacteriaceae</taxon>
        <taxon>Aquimarina</taxon>
    </lineage>
</organism>
<gene>
    <name evidence="2" type="ORF">ACFSTE_04760</name>
</gene>
<proteinExistence type="predicted"/>
<dbReference type="RefSeq" id="WP_378255754.1">
    <property type="nucleotide sequence ID" value="NZ_JBHSJV010000001.1"/>
</dbReference>
<dbReference type="GO" id="GO:0016746">
    <property type="term" value="F:acyltransferase activity"/>
    <property type="evidence" value="ECO:0007669"/>
    <property type="project" value="UniProtKB-KW"/>
</dbReference>
<comment type="caution">
    <text evidence="2">The sequence shown here is derived from an EMBL/GenBank/DDBJ whole genome shotgun (WGS) entry which is preliminary data.</text>
</comment>
<dbReference type="Proteomes" id="UP001597459">
    <property type="component" value="Unassembled WGS sequence"/>
</dbReference>
<evidence type="ECO:0000259" key="1">
    <source>
        <dbReference type="PROSITE" id="PS51186"/>
    </source>
</evidence>
<keyword evidence="3" id="KW-1185">Reference proteome</keyword>
<dbReference type="EMBL" id="JBHULX010000003">
    <property type="protein sequence ID" value="MFD2590130.1"/>
    <property type="molecule type" value="Genomic_DNA"/>
</dbReference>
<dbReference type="Gene3D" id="3.40.630.30">
    <property type="match status" value="1"/>
</dbReference>
<dbReference type="InterPro" id="IPR016181">
    <property type="entry name" value="Acyl_CoA_acyltransferase"/>
</dbReference>
<evidence type="ECO:0000313" key="2">
    <source>
        <dbReference type="EMBL" id="MFD2590130.1"/>
    </source>
</evidence>
<sequence length="178" mass="20269">MSVLIETERLVLREITLDDKEALFRLHADPIVQQYTGEPVVQSVEEIVQAIKGRISNYKRYGFGRWATILKSEQQCVGWAGLAYLPEFDEIDLGYRFLPEYWGLGIATEAARAILQYGFDTLKLEKIIAIAMKENAASINVMKKIGMKFDRLAPYEPGSKDAIWYSCTNKLIARDKSL</sequence>
<dbReference type="PANTHER" id="PTHR43792">
    <property type="entry name" value="GNAT FAMILY, PUTATIVE (AFU_ORTHOLOGUE AFUA_3G00765)-RELATED-RELATED"/>
    <property type="match status" value="1"/>
</dbReference>
<dbReference type="Pfam" id="PF13302">
    <property type="entry name" value="Acetyltransf_3"/>
    <property type="match status" value="1"/>
</dbReference>
<dbReference type="InterPro" id="IPR000182">
    <property type="entry name" value="GNAT_dom"/>
</dbReference>
<name>A0ABW5N6G9_9FLAO</name>
<dbReference type="PROSITE" id="PS51186">
    <property type="entry name" value="GNAT"/>
    <property type="match status" value="1"/>
</dbReference>
<dbReference type="InterPro" id="IPR051531">
    <property type="entry name" value="N-acetyltransferase"/>
</dbReference>
<keyword evidence="2" id="KW-0012">Acyltransferase</keyword>
<dbReference type="PANTHER" id="PTHR43792:SF1">
    <property type="entry name" value="N-ACETYLTRANSFERASE DOMAIN-CONTAINING PROTEIN"/>
    <property type="match status" value="1"/>
</dbReference>
<evidence type="ECO:0000313" key="3">
    <source>
        <dbReference type="Proteomes" id="UP001597459"/>
    </source>
</evidence>
<reference evidence="3" key="1">
    <citation type="journal article" date="2019" name="Int. J. Syst. Evol. Microbiol.">
        <title>The Global Catalogue of Microorganisms (GCM) 10K type strain sequencing project: providing services to taxonomists for standard genome sequencing and annotation.</title>
        <authorList>
            <consortium name="The Broad Institute Genomics Platform"/>
            <consortium name="The Broad Institute Genome Sequencing Center for Infectious Disease"/>
            <person name="Wu L."/>
            <person name="Ma J."/>
        </authorList>
    </citation>
    <scope>NUCLEOTIDE SEQUENCE [LARGE SCALE GENOMIC DNA]</scope>
    <source>
        <strain evidence="3">KCTC 42423</strain>
    </source>
</reference>